<feature type="domain" description="Prepilin type IV endopeptidase peptidase" evidence="8">
    <location>
        <begin position="117"/>
        <end position="217"/>
    </location>
</feature>
<evidence type="ECO:0000259" key="9">
    <source>
        <dbReference type="Pfam" id="PF06750"/>
    </source>
</evidence>
<evidence type="ECO:0000256" key="3">
    <source>
        <dbReference type="ARBA" id="ARBA00022475"/>
    </source>
</evidence>
<protein>
    <submittedName>
        <fullName evidence="10">Prepilin peptidase</fullName>
    </submittedName>
</protein>
<keyword evidence="5 7" id="KW-1133">Transmembrane helix</keyword>
<accession>A0A2I1NBH8</accession>
<feature type="domain" description="Prepilin peptidase A24 N-terminal" evidence="9">
    <location>
        <begin position="10"/>
        <end position="91"/>
    </location>
</feature>
<dbReference type="InterPro" id="IPR010627">
    <property type="entry name" value="Prepilin_pept_A24_N"/>
</dbReference>
<dbReference type="InterPro" id="IPR000045">
    <property type="entry name" value="Prepilin_IV_endopep_pep"/>
</dbReference>
<dbReference type="GO" id="GO:0006465">
    <property type="term" value="P:signal peptide processing"/>
    <property type="evidence" value="ECO:0007669"/>
    <property type="project" value="TreeGrafter"/>
</dbReference>
<gene>
    <name evidence="10" type="ORF">CYJ41_02210</name>
</gene>
<evidence type="ECO:0000256" key="2">
    <source>
        <dbReference type="ARBA" id="ARBA00005801"/>
    </source>
</evidence>
<evidence type="ECO:0000256" key="4">
    <source>
        <dbReference type="ARBA" id="ARBA00022692"/>
    </source>
</evidence>
<reference evidence="10 11" key="1">
    <citation type="submission" date="2017-12" db="EMBL/GenBank/DDBJ databases">
        <title>Phylogenetic diversity of female urinary microbiome.</title>
        <authorList>
            <person name="Thomas-White K."/>
            <person name="Wolfe A.J."/>
        </authorList>
    </citation>
    <scope>NUCLEOTIDE SEQUENCE [LARGE SCALE GENOMIC DNA]</scope>
    <source>
        <strain evidence="10 11">UMB0112</strain>
    </source>
</reference>
<dbReference type="Pfam" id="PF01478">
    <property type="entry name" value="Peptidase_A24"/>
    <property type="match status" value="1"/>
</dbReference>
<comment type="similarity">
    <text evidence="2">Belongs to the peptidase A24 family.</text>
</comment>
<dbReference type="PANTHER" id="PTHR30487">
    <property type="entry name" value="TYPE 4 PREPILIN-LIKE PROTEINS LEADER PEPTIDE-PROCESSING ENZYME"/>
    <property type="match status" value="1"/>
</dbReference>
<sequence>MIILSIFYFIIGICVASFSNVLIYRLPKNESINFPASHCQSCKTPLKWYHNIPLFSWVFLGGKCAFCKSKISPQYPLIELMGGVFMLIALYKEFEFSGFNFSQNEYLMLFKALMIGLLFIILLASSVVDFRYTAVPDALLNSSVIISLLYAFSFDGVKNALIFAAIFYAIRFILSKLKKMEAMGLADIYLFACMGAVLGLNLGFFAIFIGAILTLPFYAAVRQKDYEMPFFPFLSIGLFVVYCFDAYSLKFLNFVMYA</sequence>
<organism evidence="10 11">
    <name type="scientific">Campylobacter ureolyticus</name>
    <dbReference type="NCBI Taxonomy" id="827"/>
    <lineage>
        <taxon>Bacteria</taxon>
        <taxon>Pseudomonadati</taxon>
        <taxon>Campylobacterota</taxon>
        <taxon>Epsilonproteobacteria</taxon>
        <taxon>Campylobacterales</taxon>
        <taxon>Campylobacteraceae</taxon>
        <taxon>Campylobacter</taxon>
    </lineage>
</organism>
<dbReference type="GO" id="GO:0004190">
    <property type="term" value="F:aspartic-type endopeptidase activity"/>
    <property type="evidence" value="ECO:0007669"/>
    <property type="project" value="InterPro"/>
</dbReference>
<proteinExistence type="inferred from homology"/>
<dbReference type="Pfam" id="PF06750">
    <property type="entry name" value="A24_N_bact"/>
    <property type="match status" value="1"/>
</dbReference>
<evidence type="ECO:0000256" key="6">
    <source>
        <dbReference type="ARBA" id="ARBA00023136"/>
    </source>
</evidence>
<feature type="transmembrane region" description="Helical" evidence="7">
    <location>
        <begin position="230"/>
        <end position="249"/>
    </location>
</feature>
<evidence type="ECO:0000313" key="11">
    <source>
        <dbReference type="Proteomes" id="UP000234639"/>
    </source>
</evidence>
<feature type="transmembrane region" description="Helical" evidence="7">
    <location>
        <begin position="77"/>
        <end position="94"/>
    </location>
</feature>
<dbReference type="GO" id="GO:0005886">
    <property type="term" value="C:plasma membrane"/>
    <property type="evidence" value="ECO:0007669"/>
    <property type="project" value="UniProtKB-SubCell"/>
</dbReference>
<evidence type="ECO:0000313" key="10">
    <source>
        <dbReference type="EMBL" id="PKZ29726.1"/>
    </source>
</evidence>
<evidence type="ECO:0000259" key="8">
    <source>
        <dbReference type="Pfam" id="PF01478"/>
    </source>
</evidence>
<feature type="transmembrane region" description="Helical" evidence="7">
    <location>
        <begin position="6"/>
        <end position="24"/>
    </location>
</feature>
<dbReference type="InterPro" id="IPR050882">
    <property type="entry name" value="Prepilin_peptidase/N-MTase"/>
</dbReference>
<keyword evidence="3" id="KW-1003">Cell membrane</keyword>
<dbReference type="Proteomes" id="UP000234639">
    <property type="component" value="Unassembled WGS sequence"/>
</dbReference>
<feature type="transmembrane region" description="Helical" evidence="7">
    <location>
        <begin position="106"/>
        <end position="126"/>
    </location>
</feature>
<comment type="subcellular location">
    <subcellularLocation>
        <location evidence="1">Cell membrane</location>
        <topology evidence="1">Multi-pass membrane protein</topology>
    </subcellularLocation>
</comment>
<evidence type="ECO:0000256" key="5">
    <source>
        <dbReference type="ARBA" id="ARBA00022989"/>
    </source>
</evidence>
<dbReference type="Gene3D" id="1.20.120.1220">
    <property type="match status" value="1"/>
</dbReference>
<dbReference type="EMBL" id="PKHU01000002">
    <property type="protein sequence ID" value="PKZ29726.1"/>
    <property type="molecule type" value="Genomic_DNA"/>
</dbReference>
<feature type="transmembrane region" description="Helical" evidence="7">
    <location>
        <begin position="189"/>
        <end position="218"/>
    </location>
</feature>
<keyword evidence="4 7" id="KW-0812">Transmembrane</keyword>
<dbReference type="AlphaFoldDB" id="A0A2I1NBH8"/>
<name>A0A2I1NBH8_9BACT</name>
<dbReference type="PANTHER" id="PTHR30487:SF0">
    <property type="entry name" value="PREPILIN LEADER PEPTIDASE_N-METHYLTRANSFERASE-RELATED"/>
    <property type="match status" value="1"/>
</dbReference>
<dbReference type="RefSeq" id="WP_101636728.1">
    <property type="nucleotide sequence ID" value="NZ_PKHU01000002.1"/>
</dbReference>
<keyword evidence="6 7" id="KW-0472">Membrane</keyword>
<evidence type="ECO:0000256" key="1">
    <source>
        <dbReference type="ARBA" id="ARBA00004651"/>
    </source>
</evidence>
<comment type="caution">
    <text evidence="10">The sequence shown here is derived from an EMBL/GenBank/DDBJ whole genome shotgun (WGS) entry which is preliminary data.</text>
</comment>
<evidence type="ECO:0000256" key="7">
    <source>
        <dbReference type="SAM" id="Phobius"/>
    </source>
</evidence>